<dbReference type="RefSeq" id="WP_267927712.1">
    <property type="nucleotide sequence ID" value="NZ_AP024233.1"/>
</dbReference>
<dbReference type="HAMAP" id="MF_01080">
    <property type="entry name" value="TruB_bact"/>
    <property type="match status" value="1"/>
</dbReference>
<dbReference type="GO" id="GO:0031119">
    <property type="term" value="P:tRNA pseudouridine synthesis"/>
    <property type="evidence" value="ECO:0007669"/>
    <property type="project" value="UniProtKB-UniRule"/>
</dbReference>
<dbReference type="Pfam" id="PF01509">
    <property type="entry name" value="TruB_N"/>
    <property type="match status" value="1"/>
</dbReference>
<comment type="function">
    <text evidence="5">Responsible for synthesis of pseudouridine from uracil-55 in the psi GC loop of transfer RNAs.</text>
</comment>
<evidence type="ECO:0000256" key="5">
    <source>
        <dbReference type="HAMAP-Rule" id="MF_01080"/>
    </source>
</evidence>
<dbReference type="Pfam" id="PF16198">
    <property type="entry name" value="TruB_C_2"/>
    <property type="match status" value="1"/>
</dbReference>
<dbReference type="PANTHER" id="PTHR13767:SF2">
    <property type="entry name" value="PSEUDOURIDYLATE SYNTHASE TRUB1"/>
    <property type="match status" value="1"/>
</dbReference>
<keyword evidence="3 5" id="KW-0819">tRNA processing</keyword>
<evidence type="ECO:0000259" key="6">
    <source>
        <dbReference type="Pfam" id="PF01509"/>
    </source>
</evidence>
<proteinExistence type="inferred from homology"/>
<dbReference type="Proteomes" id="UP001063350">
    <property type="component" value="Chromosome"/>
</dbReference>
<dbReference type="GO" id="GO:0003723">
    <property type="term" value="F:RNA binding"/>
    <property type="evidence" value="ECO:0007669"/>
    <property type="project" value="InterPro"/>
</dbReference>
<feature type="active site" description="Nucleophile" evidence="5">
    <location>
        <position position="49"/>
    </location>
</feature>
<dbReference type="PANTHER" id="PTHR13767">
    <property type="entry name" value="TRNA-PSEUDOURIDINE SYNTHASE"/>
    <property type="match status" value="1"/>
</dbReference>
<evidence type="ECO:0000256" key="4">
    <source>
        <dbReference type="ARBA" id="ARBA00023235"/>
    </source>
</evidence>
<dbReference type="InterPro" id="IPR032819">
    <property type="entry name" value="TruB_C"/>
</dbReference>
<organism evidence="8 9">
    <name type="scientific">Desulfolithobacter dissulfuricans</name>
    <dbReference type="NCBI Taxonomy" id="2795293"/>
    <lineage>
        <taxon>Bacteria</taxon>
        <taxon>Pseudomonadati</taxon>
        <taxon>Thermodesulfobacteriota</taxon>
        <taxon>Desulfobulbia</taxon>
        <taxon>Desulfobulbales</taxon>
        <taxon>Desulfobulbaceae</taxon>
        <taxon>Desulfolithobacter</taxon>
    </lineage>
</organism>
<dbReference type="InterPro" id="IPR002501">
    <property type="entry name" value="PsdUridine_synth_N"/>
</dbReference>
<dbReference type="SUPFAM" id="SSF55120">
    <property type="entry name" value="Pseudouridine synthase"/>
    <property type="match status" value="1"/>
</dbReference>
<evidence type="ECO:0000313" key="8">
    <source>
        <dbReference type="EMBL" id="BCO07769.1"/>
    </source>
</evidence>
<keyword evidence="9" id="KW-1185">Reference proteome</keyword>
<evidence type="ECO:0000313" key="9">
    <source>
        <dbReference type="Proteomes" id="UP001063350"/>
    </source>
</evidence>
<name>A0A915TXV1_9BACT</name>
<feature type="domain" description="Pseudouridine synthase II N-terminal" evidence="6">
    <location>
        <begin position="34"/>
        <end position="185"/>
    </location>
</feature>
<dbReference type="GO" id="GO:1990481">
    <property type="term" value="P:mRNA pseudouridine synthesis"/>
    <property type="evidence" value="ECO:0007669"/>
    <property type="project" value="TreeGrafter"/>
</dbReference>
<evidence type="ECO:0000256" key="1">
    <source>
        <dbReference type="ARBA" id="ARBA00000385"/>
    </source>
</evidence>
<accession>A0A915TXV1</accession>
<comment type="similarity">
    <text evidence="2 5">Belongs to the pseudouridine synthase TruB family. Type 1 subfamily.</text>
</comment>
<dbReference type="InterPro" id="IPR014780">
    <property type="entry name" value="tRNA_psdUridine_synth_TruB"/>
</dbReference>
<reference evidence="8" key="1">
    <citation type="submission" date="2020-12" db="EMBL/GenBank/DDBJ databases">
        <title>Desulfobium dissulfuricans gen. nov., sp. nov., a novel mesophilic, sulfate-reducing bacterium isolated from a deep-sea hydrothermal vent.</title>
        <authorList>
            <person name="Hashimoto Y."/>
            <person name="Tame A."/>
            <person name="Sawayama S."/>
            <person name="Miyazaki J."/>
            <person name="Takai K."/>
            <person name="Nakagawa S."/>
        </authorList>
    </citation>
    <scope>NUCLEOTIDE SEQUENCE</scope>
    <source>
        <strain evidence="8">GF1</strain>
    </source>
</reference>
<evidence type="ECO:0000256" key="3">
    <source>
        <dbReference type="ARBA" id="ARBA00022694"/>
    </source>
</evidence>
<sequence length="250" mass="27219">MTADISTGAQQFAGVFLLDKPAGMTSFAVVRTVRRLLGIKKVGHAGTLDPFATGLLIVCAGRPATRLIDRFMAGTKEYVAILQLGEETETQDPEGKVTSVCQVSDFDDSRIDQILQGFVGPGLQAPPPFSAAKHRGKPLYHYARQGIMIEKEPKAIEIYSLVRDHYDPQTHRLTITVTCSRGTYIRVLAADIGRELGCGAHLVALRRIRSGSFSVAESLPVAELSTGEGRERLLESMLPLESVLQILDQT</sequence>
<dbReference type="KEGG" id="ddu:GF1_01450"/>
<comment type="catalytic activity">
    <reaction evidence="1 5">
        <text>uridine(55) in tRNA = pseudouridine(55) in tRNA</text>
        <dbReference type="Rhea" id="RHEA:42532"/>
        <dbReference type="Rhea" id="RHEA-COMP:10101"/>
        <dbReference type="Rhea" id="RHEA-COMP:10102"/>
        <dbReference type="ChEBI" id="CHEBI:65314"/>
        <dbReference type="ChEBI" id="CHEBI:65315"/>
        <dbReference type="EC" id="5.4.99.25"/>
    </reaction>
</comment>
<feature type="domain" description="tRNA pseudouridylate synthase B C-terminal" evidence="7">
    <location>
        <begin position="186"/>
        <end position="244"/>
    </location>
</feature>
<dbReference type="EMBL" id="AP024233">
    <property type="protein sequence ID" value="BCO07769.1"/>
    <property type="molecule type" value="Genomic_DNA"/>
</dbReference>
<dbReference type="NCBIfam" id="TIGR00431">
    <property type="entry name" value="TruB"/>
    <property type="match status" value="1"/>
</dbReference>
<evidence type="ECO:0000259" key="7">
    <source>
        <dbReference type="Pfam" id="PF16198"/>
    </source>
</evidence>
<protein>
    <recommendedName>
        <fullName evidence="5">tRNA pseudouridine synthase B</fullName>
        <ecNumber evidence="5">5.4.99.25</ecNumber>
    </recommendedName>
    <alternativeName>
        <fullName evidence="5">tRNA pseudouridine(55) synthase</fullName>
        <shortName evidence="5">Psi55 synthase</shortName>
    </alternativeName>
    <alternativeName>
        <fullName evidence="5">tRNA pseudouridylate synthase</fullName>
    </alternativeName>
    <alternativeName>
        <fullName evidence="5">tRNA-uridine isomerase</fullName>
    </alternativeName>
</protein>
<dbReference type="GO" id="GO:0160148">
    <property type="term" value="F:tRNA pseudouridine(55) synthase activity"/>
    <property type="evidence" value="ECO:0007669"/>
    <property type="project" value="UniProtKB-EC"/>
</dbReference>
<evidence type="ECO:0000256" key="2">
    <source>
        <dbReference type="ARBA" id="ARBA00005642"/>
    </source>
</evidence>
<keyword evidence="4 5" id="KW-0413">Isomerase</keyword>
<dbReference type="InterPro" id="IPR020103">
    <property type="entry name" value="PsdUridine_synth_cat_dom_sf"/>
</dbReference>
<dbReference type="AlphaFoldDB" id="A0A915TXV1"/>
<dbReference type="EC" id="5.4.99.25" evidence="5"/>
<dbReference type="Gene3D" id="3.30.2350.10">
    <property type="entry name" value="Pseudouridine synthase"/>
    <property type="match status" value="1"/>
</dbReference>
<gene>
    <name evidence="5" type="primary">truB</name>
    <name evidence="8" type="ORF">GF1_01450</name>
</gene>
<dbReference type="CDD" id="cd02573">
    <property type="entry name" value="PseudoU_synth_EcTruB"/>
    <property type="match status" value="1"/>
</dbReference>